<evidence type="ECO:0000313" key="2">
    <source>
        <dbReference type="Proteomes" id="UP000694395"/>
    </source>
</evidence>
<keyword evidence="2" id="KW-1185">Reference proteome</keyword>
<organism evidence="1 2">
    <name type="scientific">Oncorhynchus mykiss</name>
    <name type="common">Rainbow trout</name>
    <name type="synonym">Salmo gairdneri</name>
    <dbReference type="NCBI Taxonomy" id="8022"/>
    <lineage>
        <taxon>Eukaryota</taxon>
        <taxon>Metazoa</taxon>
        <taxon>Chordata</taxon>
        <taxon>Craniata</taxon>
        <taxon>Vertebrata</taxon>
        <taxon>Euteleostomi</taxon>
        <taxon>Actinopterygii</taxon>
        <taxon>Neopterygii</taxon>
        <taxon>Teleostei</taxon>
        <taxon>Protacanthopterygii</taxon>
        <taxon>Salmoniformes</taxon>
        <taxon>Salmonidae</taxon>
        <taxon>Salmoninae</taxon>
        <taxon>Oncorhynchus</taxon>
    </lineage>
</organism>
<protein>
    <submittedName>
        <fullName evidence="1">Uncharacterized protein</fullName>
    </submittedName>
</protein>
<dbReference type="Proteomes" id="UP000694395">
    <property type="component" value="Chromosome 16"/>
</dbReference>
<dbReference type="GeneTree" id="ENSGT00990000208651"/>
<dbReference type="AlphaFoldDB" id="A0A8C7QTQ1"/>
<accession>A0A8C7QTQ1</accession>
<reference evidence="1" key="2">
    <citation type="submission" date="2025-08" db="UniProtKB">
        <authorList>
            <consortium name="Ensembl"/>
        </authorList>
    </citation>
    <scope>IDENTIFICATION</scope>
</reference>
<evidence type="ECO:0000313" key="1">
    <source>
        <dbReference type="Ensembl" id="ENSOMYP00000041507.1"/>
    </source>
</evidence>
<sequence>VTEDHSLGDGDGAVDITECCKLFLLVAAKHVILLDGVQSLLFTFQLDDVGVWHNPLSKLPHRVLKGGREQQHLTFLWQHSEWGKEMSLDNWTNSPLDPDALVLVTLCGDHDISLVQDKDADLLGIDDLQFGAPVQDRARCPDDNLLLKLRPSVHCSTPRDKQDS</sequence>
<name>A0A8C7QTQ1_ONCMY</name>
<reference evidence="1" key="3">
    <citation type="submission" date="2025-09" db="UniProtKB">
        <authorList>
            <consortium name="Ensembl"/>
        </authorList>
    </citation>
    <scope>IDENTIFICATION</scope>
</reference>
<proteinExistence type="predicted"/>
<reference evidence="1" key="1">
    <citation type="submission" date="2020-07" db="EMBL/GenBank/DDBJ databases">
        <title>A long reads based de novo assembly of the rainbow trout Arlee double haploid line genome.</title>
        <authorList>
            <person name="Gao G."/>
            <person name="Palti Y."/>
        </authorList>
    </citation>
    <scope>NUCLEOTIDE SEQUENCE [LARGE SCALE GENOMIC DNA]</scope>
</reference>
<dbReference type="Ensembl" id="ENSOMYT00000045303.2">
    <property type="protein sequence ID" value="ENSOMYP00000041507.1"/>
    <property type="gene ID" value="ENSOMYG00000019174.2"/>
</dbReference>